<feature type="compositionally biased region" description="Low complexity" evidence="7">
    <location>
        <begin position="54"/>
        <end position="85"/>
    </location>
</feature>
<protein>
    <submittedName>
        <fullName evidence="10">Uncharacterized protein</fullName>
    </submittedName>
</protein>
<feature type="domain" description="Myb-like" evidence="8">
    <location>
        <begin position="1"/>
        <end position="43"/>
    </location>
</feature>
<dbReference type="SUPFAM" id="SSF46689">
    <property type="entry name" value="Homeodomain-like"/>
    <property type="match status" value="1"/>
</dbReference>
<dbReference type="OrthoDB" id="2143914at2759"/>
<reference evidence="11" key="1">
    <citation type="journal article" date="2018" name="Gigascience">
        <title>Genome assembly of the Pink Ipe (Handroanthus impetiginosus, Bignoniaceae), a highly valued, ecologically keystone Neotropical timber forest tree.</title>
        <authorList>
            <person name="Silva-Junior O.B."/>
            <person name="Grattapaglia D."/>
            <person name="Novaes E."/>
            <person name="Collevatti R.G."/>
        </authorList>
    </citation>
    <scope>NUCLEOTIDE SEQUENCE [LARGE SCALE GENOMIC DNA]</scope>
    <source>
        <strain evidence="11">cv. UFG-1</strain>
    </source>
</reference>
<gene>
    <name evidence="10" type="ORF">CDL12_00950</name>
</gene>
<keyword evidence="4" id="KW-0238">DNA-binding</keyword>
<dbReference type="Pfam" id="PF00249">
    <property type="entry name" value="Myb_DNA-binding"/>
    <property type="match status" value="1"/>
</dbReference>
<dbReference type="InterPro" id="IPR044676">
    <property type="entry name" value="EOBI/EOBII-like_plant"/>
</dbReference>
<sequence>MTPHEERLVLELHSKYGNRWSRIARKLPGRTDNEIKNYWRTLMRKKALERKKATTPPSSSSTSSSNSSSSSTSNSPTTTKFTPVTETKDLHTASGENKTGLDVEESSKAYSLDDIWKDCEFSEESCRTTCQAVASPIWDYCPTDDSLWSIDEEQSKMLMQPMGDLFTYFPFS</sequence>
<evidence type="ECO:0000256" key="1">
    <source>
        <dbReference type="ARBA" id="ARBA00004123"/>
    </source>
</evidence>
<keyword evidence="2" id="KW-0677">Repeat</keyword>
<dbReference type="PANTHER" id="PTHR45675:SF7">
    <property type="entry name" value="TRANSCRIPTION FACTOR MYB48"/>
    <property type="match status" value="1"/>
</dbReference>
<dbReference type="STRING" id="429701.A0A2G9I962"/>
<dbReference type="InterPro" id="IPR001005">
    <property type="entry name" value="SANT/Myb"/>
</dbReference>
<evidence type="ECO:0000256" key="3">
    <source>
        <dbReference type="ARBA" id="ARBA00023015"/>
    </source>
</evidence>
<dbReference type="CDD" id="cd00167">
    <property type="entry name" value="SANT"/>
    <property type="match status" value="1"/>
</dbReference>
<dbReference type="InterPro" id="IPR017930">
    <property type="entry name" value="Myb_dom"/>
</dbReference>
<comment type="caution">
    <text evidence="10">The sequence shown here is derived from an EMBL/GenBank/DDBJ whole genome shotgun (WGS) entry which is preliminary data.</text>
</comment>
<proteinExistence type="predicted"/>
<organism evidence="10 11">
    <name type="scientific">Handroanthus impetiginosus</name>
    <dbReference type="NCBI Taxonomy" id="429701"/>
    <lineage>
        <taxon>Eukaryota</taxon>
        <taxon>Viridiplantae</taxon>
        <taxon>Streptophyta</taxon>
        <taxon>Embryophyta</taxon>
        <taxon>Tracheophyta</taxon>
        <taxon>Spermatophyta</taxon>
        <taxon>Magnoliopsida</taxon>
        <taxon>eudicotyledons</taxon>
        <taxon>Gunneridae</taxon>
        <taxon>Pentapetalae</taxon>
        <taxon>asterids</taxon>
        <taxon>lamiids</taxon>
        <taxon>Lamiales</taxon>
        <taxon>Bignoniaceae</taxon>
        <taxon>Crescentiina</taxon>
        <taxon>Tabebuia alliance</taxon>
        <taxon>Handroanthus</taxon>
    </lineage>
</organism>
<dbReference type="FunFam" id="1.10.10.60:FF:000259">
    <property type="entry name" value="MYB transcription factor"/>
    <property type="match status" value="1"/>
</dbReference>
<evidence type="ECO:0000256" key="7">
    <source>
        <dbReference type="SAM" id="MobiDB-lite"/>
    </source>
</evidence>
<dbReference type="GO" id="GO:0043565">
    <property type="term" value="F:sequence-specific DNA binding"/>
    <property type="evidence" value="ECO:0007669"/>
    <property type="project" value="InterPro"/>
</dbReference>
<dbReference type="PROSITE" id="PS50090">
    <property type="entry name" value="MYB_LIKE"/>
    <property type="match status" value="1"/>
</dbReference>
<dbReference type="AlphaFoldDB" id="A0A2G9I962"/>
<accession>A0A2G9I962</accession>
<feature type="region of interest" description="Disordered" evidence="7">
    <location>
        <begin position="48"/>
        <end position="102"/>
    </location>
</feature>
<keyword evidence="3" id="KW-0805">Transcription regulation</keyword>
<keyword evidence="5" id="KW-0804">Transcription</keyword>
<dbReference type="GO" id="GO:0005634">
    <property type="term" value="C:nucleus"/>
    <property type="evidence" value="ECO:0007669"/>
    <property type="project" value="UniProtKB-SubCell"/>
</dbReference>
<evidence type="ECO:0000259" key="8">
    <source>
        <dbReference type="PROSITE" id="PS50090"/>
    </source>
</evidence>
<evidence type="ECO:0000256" key="2">
    <source>
        <dbReference type="ARBA" id="ARBA00022737"/>
    </source>
</evidence>
<keyword evidence="11" id="KW-1185">Reference proteome</keyword>
<dbReference type="PANTHER" id="PTHR45675">
    <property type="entry name" value="MYB TRANSCRIPTION FACTOR-RELATED-RELATED"/>
    <property type="match status" value="1"/>
</dbReference>
<evidence type="ECO:0000256" key="6">
    <source>
        <dbReference type="ARBA" id="ARBA00023242"/>
    </source>
</evidence>
<evidence type="ECO:0000259" key="9">
    <source>
        <dbReference type="PROSITE" id="PS51294"/>
    </source>
</evidence>
<feature type="domain" description="HTH myb-type" evidence="9">
    <location>
        <begin position="1"/>
        <end position="47"/>
    </location>
</feature>
<dbReference type="Gene3D" id="1.10.10.60">
    <property type="entry name" value="Homeodomain-like"/>
    <property type="match status" value="1"/>
</dbReference>
<dbReference type="SMART" id="SM00717">
    <property type="entry name" value="SANT"/>
    <property type="match status" value="1"/>
</dbReference>
<dbReference type="InterPro" id="IPR009057">
    <property type="entry name" value="Homeodomain-like_sf"/>
</dbReference>
<dbReference type="GO" id="GO:0003700">
    <property type="term" value="F:DNA-binding transcription factor activity"/>
    <property type="evidence" value="ECO:0007669"/>
    <property type="project" value="InterPro"/>
</dbReference>
<keyword evidence="6" id="KW-0539">Nucleus</keyword>
<evidence type="ECO:0000313" key="10">
    <source>
        <dbReference type="EMBL" id="PIN26292.1"/>
    </source>
</evidence>
<dbReference type="PROSITE" id="PS51294">
    <property type="entry name" value="HTH_MYB"/>
    <property type="match status" value="1"/>
</dbReference>
<evidence type="ECO:0000256" key="4">
    <source>
        <dbReference type="ARBA" id="ARBA00023125"/>
    </source>
</evidence>
<evidence type="ECO:0000256" key="5">
    <source>
        <dbReference type="ARBA" id="ARBA00023163"/>
    </source>
</evidence>
<comment type="subcellular location">
    <subcellularLocation>
        <location evidence="1">Nucleus</location>
    </subcellularLocation>
</comment>
<name>A0A2G9I962_9LAMI</name>
<dbReference type="Proteomes" id="UP000231279">
    <property type="component" value="Unassembled WGS sequence"/>
</dbReference>
<dbReference type="EMBL" id="NKXS01000117">
    <property type="protein sequence ID" value="PIN26292.1"/>
    <property type="molecule type" value="Genomic_DNA"/>
</dbReference>
<evidence type="ECO:0000313" key="11">
    <source>
        <dbReference type="Proteomes" id="UP000231279"/>
    </source>
</evidence>